<organism evidence="2">
    <name type="scientific">candidate division WOR-3 bacterium</name>
    <dbReference type="NCBI Taxonomy" id="2052148"/>
    <lineage>
        <taxon>Bacteria</taxon>
        <taxon>Bacteria division WOR-3</taxon>
    </lineage>
</organism>
<reference evidence="2" key="1">
    <citation type="journal article" date="2020" name="mSystems">
        <title>Genome- and Community-Level Interaction Insights into Carbon Utilization and Element Cycling Functions of Hydrothermarchaeota in Hydrothermal Sediment.</title>
        <authorList>
            <person name="Zhou Z."/>
            <person name="Liu Y."/>
            <person name="Xu W."/>
            <person name="Pan J."/>
            <person name="Luo Z.H."/>
            <person name="Li M."/>
        </authorList>
    </citation>
    <scope>NUCLEOTIDE SEQUENCE [LARGE SCALE GENOMIC DNA]</scope>
    <source>
        <strain evidence="2">SpSt-783</strain>
    </source>
</reference>
<keyword evidence="1" id="KW-0812">Transmembrane</keyword>
<keyword evidence="1" id="KW-0472">Membrane</keyword>
<accession>A0A7C6EJ68</accession>
<sequence length="136" mass="16679">MKYISWFIIFILIILGYYFYRTQYLPVKNSTDKLKEEIKMWEETIKSEKGIRGDFEHLPTDKFFQDDKLTPYGEVEIMRRFDRHYKGIEIYISAPNALKRMAELLKFLQEQRLDYMSMYFTAVIDSIERFDYKYTK</sequence>
<evidence type="ECO:0000313" key="2">
    <source>
        <dbReference type="EMBL" id="HHS62867.1"/>
    </source>
</evidence>
<protein>
    <submittedName>
        <fullName evidence="2">Uncharacterized protein</fullName>
    </submittedName>
</protein>
<feature type="transmembrane region" description="Helical" evidence="1">
    <location>
        <begin position="6"/>
        <end position="25"/>
    </location>
</feature>
<comment type="caution">
    <text evidence="2">The sequence shown here is derived from an EMBL/GenBank/DDBJ whole genome shotgun (WGS) entry which is preliminary data.</text>
</comment>
<gene>
    <name evidence="2" type="ORF">ENV70_04535</name>
</gene>
<dbReference type="AlphaFoldDB" id="A0A7C6EJ68"/>
<name>A0A7C6EJ68_UNCW3</name>
<evidence type="ECO:0000256" key="1">
    <source>
        <dbReference type="SAM" id="Phobius"/>
    </source>
</evidence>
<dbReference type="EMBL" id="DTHJ01000092">
    <property type="protein sequence ID" value="HHS62867.1"/>
    <property type="molecule type" value="Genomic_DNA"/>
</dbReference>
<keyword evidence="1" id="KW-1133">Transmembrane helix</keyword>
<proteinExistence type="predicted"/>